<gene>
    <name evidence="1" type="ORF">BDV96DRAFT_579215</name>
</gene>
<proteinExistence type="predicted"/>
<name>A0A6A5Z177_9PLEO</name>
<evidence type="ECO:0000313" key="1">
    <source>
        <dbReference type="EMBL" id="KAF2112814.1"/>
    </source>
</evidence>
<dbReference type="OrthoDB" id="3675985at2759"/>
<reference evidence="1" key="1">
    <citation type="journal article" date="2020" name="Stud. Mycol.">
        <title>101 Dothideomycetes genomes: a test case for predicting lifestyles and emergence of pathogens.</title>
        <authorList>
            <person name="Haridas S."/>
            <person name="Albert R."/>
            <person name="Binder M."/>
            <person name="Bloem J."/>
            <person name="Labutti K."/>
            <person name="Salamov A."/>
            <person name="Andreopoulos B."/>
            <person name="Baker S."/>
            <person name="Barry K."/>
            <person name="Bills G."/>
            <person name="Bluhm B."/>
            <person name="Cannon C."/>
            <person name="Castanera R."/>
            <person name="Culley D."/>
            <person name="Daum C."/>
            <person name="Ezra D."/>
            <person name="Gonzalez J."/>
            <person name="Henrissat B."/>
            <person name="Kuo A."/>
            <person name="Liang C."/>
            <person name="Lipzen A."/>
            <person name="Lutzoni F."/>
            <person name="Magnuson J."/>
            <person name="Mondo S."/>
            <person name="Nolan M."/>
            <person name="Ohm R."/>
            <person name="Pangilinan J."/>
            <person name="Park H.-J."/>
            <person name="Ramirez L."/>
            <person name="Alfaro M."/>
            <person name="Sun H."/>
            <person name="Tritt A."/>
            <person name="Yoshinaga Y."/>
            <person name="Zwiers L.-H."/>
            <person name="Turgeon B."/>
            <person name="Goodwin S."/>
            <person name="Spatafora J."/>
            <person name="Crous P."/>
            <person name="Grigoriev I."/>
        </authorList>
    </citation>
    <scope>NUCLEOTIDE SEQUENCE</scope>
    <source>
        <strain evidence="1">CBS 627.86</strain>
    </source>
</reference>
<dbReference type="Proteomes" id="UP000799770">
    <property type="component" value="Unassembled WGS sequence"/>
</dbReference>
<sequence length="201" mass="22735">MLRRVRTLINPQISRYLNQEFPDVGVFFGAPLRDAEWIWRLPPKPRGTEPGLGVLDTLRDTIETALEMVKAAQPTEFAEPVAGAFRQEYVTVGNENFGPVSRVGDIERPLFVEGSLDQILTWKPRSWSIPSGNELTSLESNLSDPGRTYDGSLGLFQHKAKWIRWFFSAAAVAIRFLEKLSPQYRTQICKIILLETSRSVA</sequence>
<organism evidence="1 2">
    <name type="scientific">Lophiotrema nucula</name>
    <dbReference type="NCBI Taxonomy" id="690887"/>
    <lineage>
        <taxon>Eukaryota</taxon>
        <taxon>Fungi</taxon>
        <taxon>Dikarya</taxon>
        <taxon>Ascomycota</taxon>
        <taxon>Pezizomycotina</taxon>
        <taxon>Dothideomycetes</taxon>
        <taxon>Pleosporomycetidae</taxon>
        <taxon>Pleosporales</taxon>
        <taxon>Lophiotremataceae</taxon>
        <taxon>Lophiotrema</taxon>
    </lineage>
</organism>
<protein>
    <submittedName>
        <fullName evidence="1">Uncharacterized protein</fullName>
    </submittedName>
</protein>
<accession>A0A6A5Z177</accession>
<keyword evidence="2" id="KW-1185">Reference proteome</keyword>
<evidence type="ECO:0000313" key="2">
    <source>
        <dbReference type="Proteomes" id="UP000799770"/>
    </source>
</evidence>
<dbReference type="EMBL" id="ML977329">
    <property type="protein sequence ID" value="KAF2112814.1"/>
    <property type="molecule type" value="Genomic_DNA"/>
</dbReference>
<dbReference type="AlphaFoldDB" id="A0A6A5Z177"/>